<dbReference type="CDD" id="cd00338">
    <property type="entry name" value="Ser_Recombinase"/>
    <property type="match status" value="1"/>
</dbReference>
<dbReference type="InterPro" id="IPR036162">
    <property type="entry name" value="Resolvase-like_N_sf"/>
</dbReference>
<dbReference type="Pfam" id="PF00239">
    <property type="entry name" value="Resolvase"/>
    <property type="match status" value="1"/>
</dbReference>
<dbReference type="Proteomes" id="UP001326110">
    <property type="component" value="Chromosome"/>
</dbReference>
<dbReference type="InterPro" id="IPR050639">
    <property type="entry name" value="SSR_resolvase"/>
</dbReference>
<dbReference type="InterPro" id="IPR011109">
    <property type="entry name" value="DNA_bind_recombinase_dom"/>
</dbReference>
<evidence type="ECO:0000259" key="1">
    <source>
        <dbReference type="PROSITE" id="PS51736"/>
    </source>
</evidence>
<dbReference type="Gene3D" id="3.40.50.1390">
    <property type="entry name" value="Resolvase, N-terminal catalytic domain"/>
    <property type="match status" value="1"/>
</dbReference>
<accession>A0ABZ0Y4C0</accession>
<feature type="domain" description="Resolvase/invertase-type recombinase catalytic" evidence="1">
    <location>
        <begin position="16"/>
        <end position="165"/>
    </location>
</feature>
<dbReference type="SUPFAM" id="SSF53041">
    <property type="entry name" value="Resolvase-like"/>
    <property type="match status" value="1"/>
</dbReference>
<dbReference type="GeneID" id="43166554"/>
<name>A0ABZ0Y4C0_9BURK</name>
<dbReference type="PANTHER" id="PTHR30461:SF23">
    <property type="entry name" value="DNA RECOMBINASE-RELATED"/>
    <property type="match status" value="1"/>
</dbReference>
<reference evidence="3 4" key="1">
    <citation type="submission" date="2023-11" db="EMBL/GenBank/DDBJ databases">
        <title>MicrobeMod: A computational toolkit for identifying prokaryotic methylation and restriction-modification with nanopore sequencing.</title>
        <authorList>
            <person name="Crits-Christoph A."/>
            <person name="Kang S.C."/>
            <person name="Lee H."/>
            <person name="Ostrov N."/>
        </authorList>
    </citation>
    <scope>NUCLEOTIDE SEQUENCE [LARGE SCALE GENOMIC DNA]</scope>
    <source>
        <strain evidence="3 4">ATCC 25935</strain>
    </source>
</reference>
<dbReference type="Gene3D" id="3.90.1750.20">
    <property type="entry name" value="Putative Large Serine Recombinase, Chain B, Domain 2"/>
    <property type="match status" value="1"/>
</dbReference>
<protein>
    <submittedName>
        <fullName evidence="3">Recombinase family protein</fullName>
    </submittedName>
</protein>
<sequence>MMSGLLETTILSPFRRAAAYVRMSTERQTYSTANQMQRIQEYAAEQQITIVAVYEDAGKSGLTMRGRPGLQQLLADVQTKDDFTCILVYDVSRWGRFQDVDESAHYEYICRLNGVQVTYCTEAFQNDDSPYTSIIKAMKRIAAADYSRELSSKVFIAQCRIIKMGYKLGGMAGYGLRRALLDSNGDFIRIMEKGEWKAVQTHRVVLVPGPKHEIEVVNLIFHWYAVDKVGDRRIAIALNEQNVASESGRPWTGALIRGMIRNEKYIGNLIFNKGSYKLRKTAVRNPAALWVRCDAAFPPIVPLQLFHAARIERSDRNYRYTTEELMQTLQRIYKAHGRVTSALIDRDPDGPACQLFCRRFGSIYAAYELAEIPGPFNAEAIITRRRTHSIKAGFLDIVKCAIIEAGGTWQATNMPHTLRINDAVTASIRVVRCALDNKWGNHRWRINKRLATGYDFLIAAVLDQRNEKIEAYLLVSAREFENRDISFTELTRASLGNIIRPELADFFPHPVELSEQGG</sequence>
<dbReference type="PROSITE" id="PS51736">
    <property type="entry name" value="RECOMBINASES_3"/>
    <property type="match status" value="1"/>
</dbReference>
<feature type="domain" description="Recombinase" evidence="2">
    <location>
        <begin position="195"/>
        <end position="320"/>
    </location>
</feature>
<evidence type="ECO:0000313" key="4">
    <source>
        <dbReference type="Proteomes" id="UP001326110"/>
    </source>
</evidence>
<dbReference type="Pfam" id="PF07508">
    <property type="entry name" value="Recombinase"/>
    <property type="match status" value="1"/>
</dbReference>
<proteinExistence type="predicted"/>
<gene>
    <name evidence="3" type="ORF">SR858_11230</name>
</gene>
<organism evidence="3 4">
    <name type="scientific">Duganella zoogloeoides</name>
    <dbReference type="NCBI Taxonomy" id="75659"/>
    <lineage>
        <taxon>Bacteria</taxon>
        <taxon>Pseudomonadati</taxon>
        <taxon>Pseudomonadota</taxon>
        <taxon>Betaproteobacteria</taxon>
        <taxon>Burkholderiales</taxon>
        <taxon>Oxalobacteraceae</taxon>
        <taxon>Telluria group</taxon>
        <taxon>Duganella</taxon>
    </lineage>
</organism>
<dbReference type="InterPro" id="IPR038109">
    <property type="entry name" value="DNA_bind_recomb_sf"/>
</dbReference>
<dbReference type="PANTHER" id="PTHR30461">
    <property type="entry name" value="DNA-INVERTASE FROM LAMBDOID PROPHAGE"/>
    <property type="match status" value="1"/>
</dbReference>
<dbReference type="InterPro" id="IPR006119">
    <property type="entry name" value="Resolv_N"/>
</dbReference>
<evidence type="ECO:0000259" key="2">
    <source>
        <dbReference type="PROSITE" id="PS51737"/>
    </source>
</evidence>
<dbReference type="RefSeq" id="WP_019920877.1">
    <property type="nucleotide sequence ID" value="NZ_CP140152.1"/>
</dbReference>
<evidence type="ECO:0000313" key="3">
    <source>
        <dbReference type="EMBL" id="WQH06870.1"/>
    </source>
</evidence>
<dbReference type="PROSITE" id="PS51737">
    <property type="entry name" value="RECOMBINASE_DNA_BIND"/>
    <property type="match status" value="1"/>
</dbReference>
<dbReference type="SMART" id="SM00857">
    <property type="entry name" value="Resolvase"/>
    <property type="match status" value="1"/>
</dbReference>
<keyword evidence="4" id="KW-1185">Reference proteome</keyword>
<dbReference type="EMBL" id="CP140152">
    <property type="protein sequence ID" value="WQH06870.1"/>
    <property type="molecule type" value="Genomic_DNA"/>
</dbReference>